<feature type="signal peptide" evidence="1">
    <location>
        <begin position="1"/>
        <end position="25"/>
    </location>
</feature>
<proteinExistence type="predicted"/>
<dbReference type="RefSeq" id="WP_377127622.1">
    <property type="nucleotide sequence ID" value="NZ_JBHRSD010000039.1"/>
</dbReference>
<comment type="caution">
    <text evidence="2">The sequence shown here is derived from an EMBL/GenBank/DDBJ whole genome shotgun (WGS) entry which is preliminary data.</text>
</comment>
<evidence type="ECO:0000256" key="1">
    <source>
        <dbReference type="SAM" id="SignalP"/>
    </source>
</evidence>
<accession>A0ABV7CPG3</accession>
<gene>
    <name evidence="2" type="ORF">ACFOEE_17995</name>
</gene>
<feature type="chain" id="PRO_5046044717" evidence="1">
    <location>
        <begin position="26"/>
        <end position="141"/>
    </location>
</feature>
<dbReference type="EMBL" id="JBHRSD010000039">
    <property type="protein sequence ID" value="MFC3034402.1"/>
    <property type="molecule type" value="Genomic_DNA"/>
</dbReference>
<evidence type="ECO:0000313" key="2">
    <source>
        <dbReference type="EMBL" id="MFC3034402.1"/>
    </source>
</evidence>
<reference evidence="3" key="1">
    <citation type="journal article" date="2019" name="Int. J. Syst. Evol. Microbiol.">
        <title>The Global Catalogue of Microorganisms (GCM) 10K type strain sequencing project: providing services to taxonomists for standard genome sequencing and annotation.</title>
        <authorList>
            <consortium name="The Broad Institute Genomics Platform"/>
            <consortium name="The Broad Institute Genome Sequencing Center for Infectious Disease"/>
            <person name="Wu L."/>
            <person name="Ma J."/>
        </authorList>
    </citation>
    <scope>NUCLEOTIDE SEQUENCE [LARGE SCALE GENOMIC DNA]</scope>
    <source>
        <strain evidence="3">KCTC 42730</strain>
    </source>
</reference>
<keyword evidence="1" id="KW-0732">Signal</keyword>
<keyword evidence="3" id="KW-1185">Reference proteome</keyword>
<sequence>MKKLAKKLITLAAISLGALSVSAVAATGDDGVLKYSHNYVYLKCESSACGGSVTRWFPMKVYYKFKADIPPHSEVRLYWNKNEPADVAAGTRTAYTLGDFCPDGSRMQAKWFLDSRFVPTSAIATDCDGQEHTYSVHEFSF</sequence>
<name>A0ABV7CPG3_9GAMM</name>
<organism evidence="2 3">
    <name type="scientific">Pseudoalteromonas fenneropenaei</name>
    <dbReference type="NCBI Taxonomy" id="1737459"/>
    <lineage>
        <taxon>Bacteria</taxon>
        <taxon>Pseudomonadati</taxon>
        <taxon>Pseudomonadota</taxon>
        <taxon>Gammaproteobacteria</taxon>
        <taxon>Alteromonadales</taxon>
        <taxon>Pseudoalteromonadaceae</taxon>
        <taxon>Pseudoalteromonas</taxon>
    </lineage>
</organism>
<protein>
    <submittedName>
        <fullName evidence="2">Uncharacterized protein</fullName>
    </submittedName>
</protein>
<dbReference type="Proteomes" id="UP001595453">
    <property type="component" value="Unassembled WGS sequence"/>
</dbReference>
<evidence type="ECO:0000313" key="3">
    <source>
        <dbReference type="Proteomes" id="UP001595453"/>
    </source>
</evidence>